<dbReference type="EMBL" id="CABVPY010000018">
    <property type="protein sequence ID" value="VWB69734.1"/>
    <property type="molecule type" value="Genomic_DNA"/>
</dbReference>
<organism evidence="2 3">
    <name type="scientific">Burkholderia lata (strain ATCC 17760 / DSM 23089 / LMG 22485 / NCIMB 9086 / R18194 / 383)</name>
    <dbReference type="NCBI Taxonomy" id="482957"/>
    <lineage>
        <taxon>Bacteria</taxon>
        <taxon>Pseudomonadati</taxon>
        <taxon>Pseudomonadota</taxon>
        <taxon>Betaproteobacteria</taxon>
        <taxon>Burkholderiales</taxon>
        <taxon>Burkholderiaceae</taxon>
        <taxon>Burkholderia</taxon>
        <taxon>Burkholderia cepacia complex</taxon>
    </lineage>
</organism>
<gene>
    <name evidence="2" type="ORF">BLA6863_03267</name>
</gene>
<dbReference type="PROSITE" id="PS50076">
    <property type="entry name" value="DNAJ_2"/>
    <property type="match status" value="1"/>
</dbReference>
<dbReference type="InterPro" id="IPR001623">
    <property type="entry name" value="DnaJ_domain"/>
</dbReference>
<dbReference type="Gene3D" id="1.10.287.110">
    <property type="entry name" value="DnaJ domain"/>
    <property type="match status" value="1"/>
</dbReference>
<dbReference type="InterPro" id="IPR036869">
    <property type="entry name" value="J_dom_sf"/>
</dbReference>
<dbReference type="CDD" id="cd06257">
    <property type="entry name" value="DnaJ"/>
    <property type="match status" value="1"/>
</dbReference>
<reference evidence="2 3" key="1">
    <citation type="submission" date="2019-09" db="EMBL/GenBank/DDBJ databases">
        <authorList>
            <person name="Depoorter E."/>
        </authorList>
    </citation>
    <scope>NUCLEOTIDE SEQUENCE [LARGE SCALE GENOMIC DNA]</scope>
    <source>
        <strain evidence="2">LMG 6863</strain>
    </source>
</reference>
<dbReference type="Proteomes" id="UP000494170">
    <property type="component" value="Unassembled WGS sequence"/>
</dbReference>
<dbReference type="SUPFAM" id="SSF46565">
    <property type="entry name" value="Chaperone J-domain"/>
    <property type="match status" value="1"/>
</dbReference>
<evidence type="ECO:0000313" key="2">
    <source>
        <dbReference type="EMBL" id="VWB69734.1"/>
    </source>
</evidence>
<protein>
    <recommendedName>
        <fullName evidence="1">J domain-containing protein</fullName>
    </recommendedName>
</protein>
<evidence type="ECO:0000259" key="1">
    <source>
        <dbReference type="PROSITE" id="PS50076"/>
    </source>
</evidence>
<accession>A0A6P2LEQ2</accession>
<name>A0A6P2LEQ2_BURL3</name>
<proteinExistence type="predicted"/>
<evidence type="ECO:0000313" key="3">
    <source>
        <dbReference type="Proteomes" id="UP000494170"/>
    </source>
</evidence>
<sequence>MIAAYPLQWPDGWPRMQAHARVHGKFNTKRRGARFADALTVADGVTRVLDELGRFGVGRDDIVISTNIRTRLDGLPRSDQRAPDDPGVAVYWQTRAGHRRVMAIDQYQRVADNLAAVAATLDAMRAIERHGGARILERAFTGFAALAAPDRTRHWREVLGVPPEMREMWQVRATYRRRAMEFHPDRPGGSHDAMAELNAALVAAEKELTS</sequence>
<feature type="domain" description="J" evidence="1">
    <location>
        <begin position="154"/>
        <end position="210"/>
    </location>
</feature>
<dbReference type="AlphaFoldDB" id="A0A6P2LEQ2"/>
<dbReference type="RefSeq" id="WP_174941243.1">
    <property type="nucleotide sequence ID" value="NZ_CABVPY010000018.1"/>
</dbReference>